<dbReference type="EMBL" id="DF238840">
    <property type="protein sequence ID" value="GAF26445.1"/>
    <property type="molecule type" value="Genomic_DNA"/>
</dbReference>
<evidence type="ECO:0000313" key="1">
    <source>
        <dbReference type="EMBL" id="GAF26445.1"/>
    </source>
</evidence>
<dbReference type="AlphaFoldDB" id="A0A0S6UE31"/>
<protein>
    <submittedName>
        <fullName evidence="1">Transcriptional regulator</fullName>
    </submittedName>
</protein>
<sequence length="375" mass="40038">MSIKSLLGRLFPQDYADIQGLTAAEDLELYLLANLHTLDLIHQVTGVLYCLAINLQDHVIFLEARFGGRATAHHLDYHGAFLALEAQDVGHVRGYLLQGHPQPGPANLALGHEVLEDRLDRAAGNGEADSLGVGVNGGIDADYFTFKVQEGTAAVAGVNSGVRLQQVFIMAVLDVYGPSLGANYTDGDGMVQSVRIADGDGPVPNPYLVGIPQGQVRQGFTRIDLQNRQVQRTVGADNLGIQGFVKTDDSYLDLPGALDDVLVGQDITVAGDNKARTQGSLDLRAGIKLVAEKLPEEGVIEGAAALGFRHRVDTHYRRAGFVNDIGNGLRSQSRRDAGRGRLGCANGILVRLLGPGCGAGDMIETSRNRYPGQEN</sequence>
<accession>A0A0S6UE31</accession>
<dbReference type="Proteomes" id="UP000063718">
    <property type="component" value="Unassembled WGS sequence"/>
</dbReference>
<proteinExistence type="predicted"/>
<organism evidence="1">
    <name type="scientific">Moorella thermoacetica Y72</name>
    <dbReference type="NCBI Taxonomy" id="1325331"/>
    <lineage>
        <taxon>Bacteria</taxon>
        <taxon>Bacillati</taxon>
        <taxon>Bacillota</taxon>
        <taxon>Clostridia</taxon>
        <taxon>Neomoorellales</taxon>
        <taxon>Neomoorellaceae</taxon>
        <taxon>Neomoorella</taxon>
    </lineage>
</organism>
<reference evidence="1" key="1">
    <citation type="journal article" date="2014" name="Gene">
        <title>Genome-guided analysis of transformation efficiency and carbon dioxide assimilation by Moorella thermoacetica Y72.</title>
        <authorList>
            <person name="Tsukahara K."/>
            <person name="Kita A."/>
            <person name="Nakashimada Y."/>
            <person name="Hoshino T."/>
            <person name="Murakami K."/>
        </authorList>
    </citation>
    <scope>NUCLEOTIDE SEQUENCE [LARGE SCALE GENOMIC DNA]</scope>
    <source>
        <strain evidence="1">Y72</strain>
    </source>
</reference>
<name>A0A0S6UE31_NEOTH</name>
<gene>
    <name evidence="1" type="ORF">MTY_1785</name>
</gene>